<evidence type="ECO:0000313" key="3">
    <source>
        <dbReference type="Proteomes" id="UP000196027"/>
    </source>
</evidence>
<keyword evidence="3" id="KW-1185">Reference proteome</keyword>
<evidence type="ECO:0000256" key="1">
    <source>
        <dbReference type="SAM" id="Phobius"/>
    </source>
</evidence>
<accession>A0A1Y0IIW3</accession>
<feature type="transmembrane region" description="Helical" evidence="1">
    <location>
        <begin position="102"/>
        <end position="123"/>
    </location>
</feature>
<dbReference type="Proteomes" id="UP000196027">
    <property type="component" value="Chromosome"/>
</dbReference>
<dbReference type="KEGG" id="ome:OLMES_5393"/>
<dbReference type="AlphaFoldDB" id="A0A1Y0IIW3"/>
<keyword evidence="1" id="KW-0812">Transmembrane</keyword>
<feature type="transmembrane region" description="Helical" evidence="1">
    <location>
        <begin position="9"/>
        <end position="28"/>
    </location>
</feature>
<evidence type="ECO:0000313" key="2">
    <source>
        <dbReference type="EMBL" id="ARU59373.1"/>
    </source>
</evidence>
<keyword evidence="1" id="KW-1133">Transmembrane helix</keyword>
<feature type="transmembrane region" description="Helical" evidence="1">
    <location>
        <begin position="40"/>
        <end position="61"/>
    </location>
</feature>
<feature type="transmembrane region" description="Helical" evidence="1">
    <location>
        <begin position="73"/>
        <end position="96"/>
    </location>
</feature>
<protein>
    <submittedName>
        <fullName evidence="2">Uncharacterized protein</fullName>
    </submittedName>
</protein>
<organism evidence="2 3">
    <name type="scientific">Oleiphilus messinensis</name>
    <dbReference type="NCBI Taxonomy" id="141451"/>
    <lineage>
        <taxon>Bacteria</taxon>
        <taxon>Pseudomonadati</taxon>
        <taxon>Pseudomonadota</taxon>
        <taxon>Gammaproteobacteria</taxon>
        <taxon>Oceanospirillales</taxon>
        <taxon>Oleiphilaceae</taxon>
        <taxon>Oleiphilus</taxon>
    </lineage>
</organism>
<name>A0A1Y0IIW3_9GAMM</name>
<proteinExistence type="predicted"/>
<sequence length="132" mass="15074">MNQIRLKKILLVNVIFSFVCAFELFVFSETWARLLGSFPPIIYEALGVFLAFFGLDVLYVATRKAINFRFAKWIMMADWAWVVSTIIILPVFAAWFSLTGLLVWSAIAVFVAVVAWLELKALYPDFGVRKLA</sequence>
<reference evidence="2 3" key="1">
    <citation type="submission" date="2017-05" db="EMBL/GenBank/DDBJ databases">
        <title>Genomic insights into alkan degradation activity of Oleiphilus messinensis.</title>
        <authorList>
            <person name="Kozyavkin S.A."/>
            <person name="Slesarev A.I."/>
            <person name="Golyshin P.N."/>
            <person name="Korzhenkov A."/>
            <person name="Golyshina O.N."/>
            <person name="Toshchakov S.V."/>
        </authorList>
    </citation>
    <scope>NUCLEOTIDE SEQUENCE [LARGE SCALE GENOMIC DNA]</scope>
    <source>
        <strain evidence="2 3">ME102</strain>
    </source>
</reference>
<gene>
    <name evidence="2" type="ORF">OLMES_5393</name>
</gene>
<dbReference type="EMBL" id="CP021425">
    <property type="protein sequence ID" value="ARU59373.1"/>
    <property type="molecule type" value="Genomic_DNA"/>
</dbReference>
<dbReference type="RefSeq" id="WP_087464053.1">
    <property type="nucleotide sequence ID" value="NZ_CP021425.1"/>
</dbReference>
<keyword evidence="1" id="KW-0472">Membrane</keyword>